<gene>
    <name evidence="2" type="ORF">HaLaN_08603</name>
</gene>
<proteinExistence type="predicted"/>
<keyword evidence="1" id="KW-0472">Membrane</keyword>
<protein>
    <submittedName>
        <fullName evidence="2">Uncharacterized protein</fullName>
    </submittedName>
</protein>
<reference evidence="2 3" key="1">
    <citation type="submission" date="2020-02" db="EMBL/GenBank/DDBJ databases">
        <title>Draft genome sequence of Haematococcus lacustris strain NIES-144.</title>
        <authorList>
            <person name="Morimoto D."/>
            <person name="Nakagawa S."/>
            <person name="Yoshida T."/>
            <person name="Sawayama S."/>
        </authorList>
    </citation>
    <scope>NUCLEOTIDE SEQUENCE [LARGE SCALE GENOMIC DNA]</scope>
    <source>
        <strain evidence="2 3">NIES-144</strain>
    </source>
</reference>
<organism evidence="2 3">
    <name type="scientific">Haematococcus lacustris</name>
    <name type="common">Green alga</name>
    <name type="synonym">Haematococcus pluvialis</name>
    <dbReference type="NCBI Taxonomy" id="44745"/>
    <lineage>
        <taxon>Eukaryota</taxon>
        <taxon>Viridiplantae</taxon>
        <taxon>Chlorophyta</taxon>
        <taxon>core chlorophytes</taxon>
        <taxon>Chlorophyceae</taxon>
        <taxon>CS clade</taxon>
        <taxon>Chlamydomonadales</taxon>
        <taxon>Haematococcaceae</taxon>
        <taxon>Haematococcus</taxon>
    </lineage>
</organism>
<dbReference type="Proteomes" id="UP000485058">
    <property type="component" value="Unassembled WGS sequence"/>
</dbReference>
<feature type="transmembrane region" description="Helical" evidence="1">
    <location>
        <begin position="6"/>
        <end position="26"/>
    </location>
</feature>
<sequence>MVALPTALLSYLGCLAVGILATFIGWQQTAQAREQPASDLCDAHPYQVRQCKPVAVLYMTCISITLTLCLCSSGLRYHLYVVDIWVSTSARHQRYRR</sequence>
<dbReference type="EMBL" id="BLLF01000546">
    <property type="protein sequence ID" value="GFH12841.1"/>
    <property type="molecule type" value="Genomic_DNA"/>
</dbReference>
<evidence type="ECO:0000313" key="2">
    <source>
        <dbReference type="EMBL" id="GFH12841.1"/>
    </source>
</evidence>
<keyword evidence="3" id="KW-1185">Reference proteome</keyword>
<keyword evidence="1" id="KW-0812">Transmembrane</keyword>
<evidence type="ECO:0000256" key="1">
    <source>
        <dbReference type="SAM" id="Phobius"/>
    </source>
</evidence>
<name>A0A699YTB2_HAELA</name>
<accession>A0A699YTB2</accession>
<comment type="caution">
    <text evidence="2">The sequence shown here is derived from an EMBL/GenBank/DDBJ whole genome shotgun (WGS) entry which is preliminary data.</text>
</comment>
<evidence type="ECO:0000313" key="3">
    <source>
        <dbReference type="Proteomes" id="UP000485058"/>
    </source>
</evidence>
<keyword evidence="1" id="KW-1133">Transmembrane helix</keyword>
<feature type="transmembrane region" description="Helical" evidence="1">
    <location>
        <begin position="55"/>
        <end position="75"/>
    </location>
</feature>
<dbReference type="AlphaFoldDB" id="A0A699YTB2"/>